<evidence type="ECO:0000256" key="3">
    <source>
        <dbReference type="ARBA" id="ARBA00022614"/>
    </source>
</evidence>
<dbReference type="AlphaFoldDB" id="A0AAV9BGU2"/>
<dbReference type="EMBL" id="JAUJYN010000003">
    <property type="protein sequence ID" value="KAK1275258.1"/>
    <property type="molecule type" value="Genomic_DNA"/>
</dbReference>
<keyword evidence="10" id="KW-1185">Reference proteome</keyword>
<feature type="compositionally biased region" description="Low complexity" evidence="7">
    <location>
        <begin position="29"/>
        <end position="38"/>
    </location>
</feature>
<dbReference type="InterPro" id="IPR051848">
    <property type="entry name" value="PGIP"/>
</dbReference>
<keyword evidence="2" id="KW-1003">Cell membrane</keyword>
<dbReference type="PRINTS" id="PR00019">
    <property type="entry name" value="LEURICHRPT"/>
</dbReference>
<sequence length="504" mass="54152">MNSLTLLLLLHLLLPQPSTSEYTVVMPDSTTTTSSSSTLVDGPPRTGFPDGARTDPDEQLAVYEVMEATGNGWARSISDVCSGRWHGIECVPDADDVYHVVSLSFGSLSDDTAFPTCADNGRPYLSQSLLRLPHIRSLFFYRCFTTNPQPIPPFLGKLGPSLRTLVLRENGHVGAIPGELGNLTSLKVMDLHANSLGSSIPSSFSGLTKLELLDLSANRLKGLLPRLDHHFSSLKVLDLNQNLLEGPIPQSIGSCSSLIKVDLSHNRLTGQIPDSVQSLSNLILFDLSQNRLSGPLSLSGLVSLKALVLNGNTFGTSIPENALSGLNNLSTLVISDSGLVGPIPTSLAELPSLRVLHLDRNGLNGSIPRRFGELERLSELRLNDNRLIGPIPFKREMLWRMGRKLRISNNLGLCYDVAVGGGDGVGPSLSSLGVGYCEGRRTMRAPEGVEAKATATGAPQTQHLSSSTDTNGRSGFQSSSCVRLRGSVTHTFVVFLVLLLLKLF</sequence>
<dbReference type="Pfam" id="PF00560">
    <property type="entry name" value="LRR_1"/>
    <property type="match status" value="1"/>
</dbReference>
<comment type="caution">
    <text evidence="9">The sequence shown here is derived from an EMBL/GenBank/DDBJ whole genome shotgun (WGS) entry which is preliminary data.</text>
</comment>
<keyword evidence="5" id="KW-0677">Repeat</keyword>
<comment type="subcellular location">
    <subcellularLocation>
        <location evidence="1">Cell membrane</location>
    </subcellularLocation>
</comment>
<keyword evidence="4 8" id="KW-0732">Signal</keyword>
<dbReference type="GO" id="GO:0051707">
    <property type="term" value="P:response to other organism"/>
    <property type="evidence" value="ECO:0007669"/>
    <property type="project" value="UniProtKB-ARBA"/>
</dbReference>
<proteinExistence type="predicted"/>
<dbReference type="InterPro" id="IPR032675">
    <property type="entry name" value="LRR_dom_sf"/>
</dbReference>
<dbReference type="FunFam" id="3.80.10.10:FF:000383">
    <property type="entry name" value="Leucine-rich repeat receptor protein kinase EMS1"/>
    <property type="match status" value="1"/>
</dbReference>
<dbReference type="SUPFAM" id="SSF52058">
    <property type="entry name" value="L domain-like"/>
    <property type="match status" value="1"/>
</dbReference>
<protein>
    <submittedName>
        <fullName evidence="9">Protein TOO MANY MOUTHS</fullName>
    </submittedName>
</protein>
<feature type="chain" id="PRO_5043922607" evidence="8">
    <location>
        <begin position="21"/>
        <end position="504"/>
    </location>
</feature>
<dbReference type="InterPro" id="IPR003591">
    <property type="entry name" value="Leu-rich_rpt_typical-subtyp"/>
</dbReference>
<gene>
    <name evidence="9" type="ORF">QJS04_geneDACA011155</name>
</gene>
<keyword evidence="6" id="KW-0472">Membrane</keyword>
<dbReference type="GO" id="GO:0005886">
    <property type="term" value="C:plasma membrane"/>
    <property type="evidence" value="ECO:0007669"/>
    <property type="project" value="UniProtKB-SubCell"/>
</dbReference>
<feature type="region of interest" description="Disordered" evidence="7">
    <location>
        <begin position="449"/>
        <end position="473"/>
    </location>
</feature>
<dbReference type="PANTHER" id="PTHR48059">
    <property type="entry name" value="POLYGALACTURONASE INHIBITOR 1"/>
    <property type="match status" value="1"/>
</dbReference>
<evidence type="ECO:0000313" key="10">
    <source>
        <dbReference type="Proteomes" id="UP001179952"/>
    </source>
</evidence>
<dbReference type="Gene3D" id="3.80.10.10">
    <property type="entry name" value="Ribonuclease Inhibitor"/>
    <property type="match status" value="2"/>
</dbReference>
<evidence type="ECO:0000256" key="5">
    <source>
        <dbReference type="ARBA" id="ARBA00022737"/>
    </source>
</evidence>
<evidence type="ECO:0000256" key="1">
    <source>
        <dbReference type="ARBA" id="ARBA00004236"/>
    </source>
</evidence>
<dbReference type="Proteomes" id="UP001179952">
    <property type="component" value="Unassembled WGS sequence"/>
</dbReference>
<feature type="signal peptide" evidence="8">
    <location>
        <begin position="1"/>
        <end position="20"/>
    </location>
</feature>
<name>A0AAV9BGU2_ACOGR</name>
<evidence type="ECO:0000313" key="9">
    <source>
        <dbReference type="EMBL" id="KAK1275258.1"/>
    </source>
</evidence>
<feature type="region of interest" description="Disordered" evidence="7">
    <location>
        <begin position="27"/>
        <end position="54"/>
    </location>
</feature>
<evidence type="ECO:0000256" key="6">
    <source>
        <dbReference type="ARBA" id="ARBA00023136"/>
    </source>
</evidence>
<evidence type="ECO:0000256" key="7">
    <source>
        <dbReference type="SAM" id="MobiDB-lite"/>
    </source>
</evidence>
<evidence type="ECO:0000256" key="2">
    <source>
        <dbReference type="ARBA" id="ARBA00022475"/>
    </source>
</evidence>
<reference evidence="9" key="1">
    <citation type="journal article" date="2023" name="Nat. Commun.">
        <title>Diploid and tetraploid genomes of Acorus and the evolution of monocots.</title>
        <authorList>
            <person name="Ma L."/>
            <person name="Liu K.W."/>
            <person name="Li Z."/>
            <person name="Hsiao Y.Y."/>
            <person name="Qi Y."/>
            <person name="Fu T."/>
            <person name="Tang G.D."/>
            <person name="Zhang D."/>
            <person name="Sun W.H."/>
            <person name="Liu D.K."/>
            <person name="Li Y."/>
            <person name="Chen G.Z."/>
            <person name="Liu X.D."/>
            <person name="Liao X.Y."/>
            <person name="Jiang Y.T."/>
            <person name="Yu X."/>
            <person name="Hao Y."/>
            <person name="Huang J."/>
            <person name="Zhao X.W."/>
            <person name="Ke S."/>
            <person name="Chen Y.Y."/>
            <person name="Wu W.L."/>
            <person name="Hsu J.L."/>
            <person name="Lin Y.F."/>
            <person name="Huang M.D."/>
            <person name="Li C.Y."/>
            <person name="Huang L."/>
            <person name="Wang Z.W."/>
            <person name="Zhao X."/>
            <person name="Zhong W.Y."/>
            <person name="Peng D.H."/>
            <person name="Ahmad S."/>
            <person name="Lan S."/>
            <person name="Zhang J.S."/>
            <person name="Tsai W.C."/>
            <person name="Van de Peer Y."/>
            <person name="Liu Z.J."/>
        </authorList>
    </citation>
    <scope>NUCLEOTIDE SEQUENCE</scope>
    <source>
        <strain evidence="9">SCP</strain>
    </source>
</reference>
<dbReference type="FunFam" id="3.80.10.10:FF:000269">
    <property type="entry name" value="Piriformospora indica-insensitive protein 2"/>
    <property type="match status" value="1"/>
</dbReference>
<accession>A0AAV9BGU2</accession>
<keyword evidence="3" id="KW-0433">Leucine-rich repeat</keyword>
<evidence type="ECO:0000256" key="4">
    <source>
        <dbReference type="ARBA" id="ARBA00022729"/>
    </source>
</evidence>
<reference evidence="9" key="2">
    <citation type="submission" date="2023-06" db="EMBL/GenBank/DDBJ databases">
        <authorList>
            <person name="Ma L."/>
            <person name="Liu K.-W."/>
            <person name="Li Z."/>
            <person name="Hsiao Y.-Y."/>
            <person name="Qi Y."/>
            <person name="Fu T."/>
            <person name="Tang G."/>
            <person name="Zhang D."/>
            <person name="Sun W.-H."/>
            <person name="Liu D.-K."/>
            <person name="Li Y."/>
            <person name="Chen G.-Z."/>
            <person name="Liu X.-D."/>
            <person name="Liao X.-Y."/>
            <person name="Jiang Y.-T."/>
            <person name="Yu X."/>
            <person name="Hao Y."/>
            <person name="Huang J."/>
            <person name="Zhao X.-W."/>
            <person name="Ke S."/>
            <person name="Chen Y.-Y."/>
            <person name="Wu W.-L."/>
            <person name="Hsu J.-L."/>
            <person name="Lin Y.-F."/>
            <person name="Huang M.-D."/>
            <person name="Li C.-Y."/>
            <person name="Huang L."/>
            <person name="Wang Z.-W."/>
            <person name="Zhao X."/>
            <person name="Zhong W.-Y."/>
            <person name="Peng D.-H."/>
            <person name="Ahmad S."/>
            <person name="Lan S."/>
            <person name="Zhang J.-S."/>
            <person name="Tsai W.-C."/>
            <person name="Van De Peer Y."/>
            <person name="Liu Z.-J."/>
        </authorList>
    </citation>
    <scope>NUCLEOTIDE SEQUENCE</scope>
    <source>
        <strain evidence="9">SCP</strain>
        <tissue evidence="9">Leaves</tissue>
    </source>
</reference>
<dbReference type="SMART" id="SM00369">
    <property type="entry name" value="LRR_TYP"/>
    <property type="match status" value="5"/>
</dbReference>
<dbReference type="InterPro" id="IPR001611">
    <property type="entry name" value="Leu-rich_rpt"/>
</dbReference>
<evidence type="ECO:0000256" key="8">
    <source>
        <dbReference type="SAM" id="SignalP"/>
    </source>
</evidence>
<dbReference type="Pfam" id="PF13855">
    <property type="entry name" value="LRR_8"/>
    <property type="match status" value="3"/>
</dbReference>
<feature type="compositionally biased region" description="Polar residues" evidence="7">
    <location>
        <begin position="457"/>
        <end position="473"/>
    </location>
</feature>
<organism evidence="9 10">
    <name type="scientific">Acorus gramineus</name>
    <name type="common">Dwarf sweet flag</name>
    <dbReference type="NCBI Taxonomy" id="55184"/>
    <lineage>
        <taxon>Eukaryota</taxon>
        <taxon>Viridiplantae</taxon>
        <taxon>Streptophyta</taxon>
        <taxon>Embryophyta</taxon>
        <taxon>Tracheophyta</taxon>
        <taxon>Spermatophyta</taxon>
        <taxon>Magnoliopsida</taxon>
        <taxon>Liliopsida</taxon>
        <taxon>Acoraceae</taxon>
        <taxon>Acorus</taxon>
    </lineage>
</organism>
<dbReference type="PANTHER" id="PTHR48059:SF36">
    <property type="entry name" value="LEUCINE-RICH REPEAT DOMAIN, L DOMAIN-CONTAINING PROTEIN-RELATED"/>
    <property type="match status" value="1"/>
</dbReference>